<dbReference type="Proteomes" id="UP000598174">
    <property type="component" value="Unassembled WGS sequence"/>
</dbReference>
<accession>A0A919J929</accession>
<evidence type="ECO:0000259" key="1">
    <source>
        <dbReference type="SMART" id="SM00955"/>
    </source>
</evidence>
<dbReference type="GO" id="GO:0006402">
    <property type="term" value="P:mRNA catabolic process"/>
    <property type="evidence" value="ECO:0007669"/>
    <property type="project" value="TreeGrafter"/>
</dbReference>
<dbReference type="InterPro" id="IPR012340">
    <property type="entry name" value="NA-bd_OB-fold"/>
</dbReference>
<gene>
    <name evidence="2" type="ORF">Afe05nite_67740</name>
</gene>
<name>A0A919J929_9ACTN</name>
<keyword evidence="3" id="KW-1185">Reference proteome</keyword>
<protein>
    <submittedName>
        <fullName evidence="2">Ribonuclease R</fullName>
    </submittedName>
</protein>
<dbReference type="InterPro" id="IPR040596">
    <property type="entry name" value="RNase_II_C_S1"/>
</dbReference>
<dbReference type="SMART" id="SM00955">
    <property type="entry name" value="RNB"/>
    <property type="match status" value="1"/>
</dbReference>
<dbReference type="InterPro" id="IPR001900">
    <property type="entry name" value="RNase_II/R"/>
</dbReference>
<comment type="caution">
    <text evidence="2">The sequence shown here is derived from an EMBL/GenBank/DDBJ whole genome shotgun (WGS) entry which is preliminary data.</text>
</comment>
<sequence length="473" mass="49749">MPIKRVWAPQIDFSVLRRELRLPGEFPADAMAEAEAAAREGRLTGADRTDIPFVTIDPASSTDLDQAMHLERRAGGGYRVRYAIADVASFVRADGALAAETWVRGQTVYLPDGRIPLHPAVLSEGAASLLPEVERAAVLWTIDLDADGAIAEVGLERARVRSRAKLDYEGVQRQVDAGTAPEPLALLPELGALLARRAADRGAVNLPLPEQEVERAGDGWRLVLRAPLAVEEYNAQISLLTGMAGAGLMLRGGVGLLRTMPAPKPEAVDKLRAAAGSLGMPWPAGASVGAVVAAVDPGTPRGAAFLDQAAELLRGAAYTPFDGAPPAETGHGGVGAPYAHVTAPLRRLADRFATEVCLALAAGEPVPDWAREALPRLPKAMGDSDRLAGAANRGAIDLAEAVLLHDRVGETFEAGVVDRDEPRGNRPPGGTVALDEPAVRARCVGDLPLGERVAVRLTTADPATRKVEFEHAG</sequence>
<dbReference type="Pfam" id="PF00773">
    <property type="entry name" value="RNB"/>
    <property type="match status" value="1"/>
</dbReference>
<organism evidence="2 3">
    <name type="scientific">Paractinoplanes ferrugineus</name>
    <dbReference type="NCBI Taxonomy" id="113564"/>
    <lineage>
        <taxon>Bacteria</taxon>
        <taxon>Bacillati</taxon>
        <taxon>Actinomycetota</taxon>
        <taxon>Actinomycetes</taxon>
        <taxon>Micromonosporales</taxon>
        <taxon>Micromonosporaceae</taxon>
        <taxon>Paractinoplanes</taxon>
    </lineage>
</organism>
<proteinExistence type="predicted"/>
<dbReference type="RefSeq" id="WP_203821316.1">
    <property type="nucleotide sequence ID" value="NZ_BAAABP010000009.1"/>
</dbReference>
<evidence type="ECO:0000313" key="3">
    <source>
        <dbReference type="Proteomes" id="UP000598174"/>
    </source>
</evidence>
<dbReference type="AlphaFoldDB" id="A0A919J929"/>
<dbReference type="GO" id="GO:0003723">
    <property type="term" value="F:RNA binding"/>
    <property type="evidence" value="ECO:0007669"/>
    <property type="project" value="InterPro"/>
</dbReference>
<dbReference type="PANTHER" id="PTHR23355">
    <property type="entry name" value="RIBONUCLEASE"/>
    <property type="match status" value="1"/>
</dbReference>
<reference evidence="2" key="1">
    <citation type="submission" date="2021-01" db="EMBL/GenBank/DDBJ databases">
        <title>Whole genome shotgun sequence of Actinoplanes ferrugineus NBRC 15555.</title>
        <authorList>
            <person name="Komaki H."/>
            <person name="Tamura T."/>
        </authorList>
    </citation>
    <scope>NUCLEOTIDE SEQUENCE</scope>
    <source>
        <strain evidence="2">NBRC 15555</strain>
    </source>
</reference>
<feature type="domain" description="RNB" evidence="1">
    <location>
        <begin position="45"/>
        <end position="363"/>
    </location>
</feature>
<evidence type="ECO:0000313" key="2">
    <source>
        <dbReference type="EMBL" id="GIE14934.1"/>
    </source>
</evidence>
<dbReference type="Pfam" id="PF18614">
    <property type="entry name" value="RNase_II_C_S1"/>
    <property type="match status" value="1"/>
</dbReference>
<dbReference type="EMBL" id="BOMM01000059">
    <property type="protein sequence ID" value="GIE14934.1"/>
    <property type="molecule type" value="Genomic_DNA"/>
</dbReference>
<dbReference type="SUPFAM" id="SSF50249">
    <property type="entry name" value="Nucleic acid-binding proteins"/>
    <property type="match status" value="1"/>
</dbReference>
<dbReference type="InterPro" id="IPR050180">
    <property type="entry name" value="RNR_Ribonuclease"/>
</dbReference>
<dbReference type="PANTHER" id="PTHR23355:SF9">
    <property type="entry name" value="DIS3-LIKE EXONUCLEASE 2"/>
    <property type="match status" value="1"/>
</dbReference>
<dbReference type="GO" id="GO:0004540">
    <property type="term" value="F:RNA nuclease activity"/>
    <property type="evidence" value="ECO:0007669"/>
    <property type="project" value="InterPro"/>
</dbReference>